<dbReference type="EMBL" id="WBVO01000008">
    <property type="protein sequence ID" value="KAB2808728.1"/>
    <property type="molecule type" value="Genomic_DNA"/>
</dbReference>
<dbReference type="RefSeq" id="WP_151667823.1">
    <property type="nucleotide sequence ID" value="NZ_WBVO01000008.1"/>
</dbReference>
<feature type="transmembrane region" description="Helical" evidence="1">
    <location>
        <begin position="312"/>
        <end position="332"/>
    </location>
</feature>
<sequence length="453" mass="51317">MFKANKILFSLSTLLLGIVYCRLIYLQEAIVDGSDGLLHYQFARFMFDHPENAFNHWAKPLFTLIMSVPAQGGFHFLQLSNALLVLVSGGLIYASANVLKLKFAPLAPLFLGLGNSVTYVILGGLTEPLFIFVFSWIIYATVKQRWMLLYILLGASWFVRPEAIVLIPVFGIYGIVKGARKEVLWGLLVPALYTIVGVVLLDLDWTWIVTDQPYETKSGYYGEGNLFYFIERWNQITPYVTLVLAFLASYRIFSRRDYRMGMIFLSGFGIIFLHSFLWAYGLRGSAGLLRILTTSLPALALLCVYALSKNGIWPKVTTSVAMIVLLLQFYFLNTFPKPVFYQEFGVRELVAHLEEKGAIEQNTRVVAQYAAIAFLLDLDPFDEERFLKMWNVNPQNPAATLKNGDLIIWEDIVANREGNMPFSALNTCADLHQIDSIYVKPADIAIVTFRVEK</sequence>
<keyword evidence="3" id="KW-1185">Reference proteome</keyword>
<feature type="transmembrane region" description="Helical" evidence="1">
    <location>
        <begin position="287"/>
        <end position="307"/>
    </location>
</feature>
<evidence type="ECO:0000313" key="3">
    <source>
        <dbReference type="Proteomes" id="UP000468650"/>
    </source>
</evidence>
<organism evidence="2 3">
    <name type="scientific">Phaeocystidibacter luteus</name>
    <dbReference type="NCBI Taxonomy" id="911197"/>
    <lineage>
        <taxon>Bacteria</taxon>
        <taxon>Pseudomonadati</taxon>
        <taxon>Bacteroidota</taxon>
        <taxon>Flavobacteriia</taxon>
        <taxon>Flavobacteriales</taxon>
        <taxon>Phaeocystidibacteraceae</taxon>
        <taxon>Phaeocystidibacter</taxon>
    </lineage>
</organism>
<protein>
    <recommendedName>
        <fullName evidence="4">Glycosyltransferase RgtA/B/C/D-like domain-containing protein</fullName>
    </recommendedName>
</protein>
<dbReference type="OrthoDB" id="1467004at2"/>
<accession>A0A6N6RG41</accession>
<feature type="transmembrane region" description="Helical" evidence="1">
    <location>
        <begin position="236"/>
        <end position="253"/>
    </location>
</feature>
<evidence type="ECO:0008006" key="4">
    <source>
        <dbReference type="Google" id="ProtNLM"/>
    </source>
</evidence>
<feature type="transmembrane region" description="Helical" evidence="1">
    <location>
        <begin position="117"/>
        <end position="142"/>
    </location>
</feature>
<dbReference type="Proteomes" id="UP000468650">
    <property type="component" value="Unassembled WGS sequence"/>
</dbReference>
<feature type="transmembrane region" description="Helical" evidence="1">
    <location>
        <begin position="76"/>
        <end position="96"/>
    </location>
</feature>
<reference evidence="2 3" key="1">
    <citation type="submission" date="2019-09" db="EMBL/GenBank/DDBJ databases">
        <title>Genomes of family Cryomorphaceae.</title>
        <authorList>
            <person name="Bowman J.P."/>
        </authorList>
    </citation>
    <scope>NUCLEOTIDE SEQUENCE [LARGE SCALE GENOMIC DNA]</scope>
    <source>
        <strain evidence="2 3">LMG 25704</strain>
    </source>
</reference>
<keyword evidence="1" id="KW-0812">Transmembrane</keyword>
<dbReference type="AlphaFoldDB" id="A0A6N6RG41"/>
<keyword evidence="1" id="KW-1133">Transmembrane helix</keyword>
<evidence type="ECO:0000313" key="2">
    <source>
        <dbReference type="EMBL" id="KAB2808728.1"/>
    </source>
</evidence>
<proteinExistence type="predicted"/>
<comment type="caution">
    <text evidence="2">The sequence shown here is derived from an EMBL/GenBank/DDBJ whole genome shotgun (WGS) entry which is preliminary data.</text>
</comment>
<feature type="transmembrane region" description="Helical" evidence="1">
    <location>
        <begin position="148"/>
        <end position="176"/>
    </location>
</feature>
<keyword evidence="1" id="KW-0472">Membrane</keyword>
<evidence type="ECO:0000256" key="1">
    <source>
        <dbReference type="SAM" id="Phobius"/>
    </source>
</evidence>
<gene>
    <name evidence="2" type="ORF">F8C67_10600</name>
</gene>
<feature type="transmembrane region" description="Helical" evidence="1">
    <location>
        <begin position="260"/>
        <end position="281"/>
    </location>
</feature>
<feature type="transmembrane region" description="Helical" evidence="1">
    <location>
        <begin position="183"/>
        <end position="201"/>
    </location>
</feature>
<name>A0A6N6RG41_9FLAO</name>